<evidence type="ECO:0000256" key="1">
    <source>
        <dbReference type="SAM" id="Phobius"/>
    </source>
</evidence>
<dbReference type="GO" id="GO:0000270">
    <property type="term" value="P:peptidoglycan metabolic process"/>
    <property type="evidence" value="ECO:0007669"/>
    <property type="project" value="TreeGrafter"/>
</dbReference>
<accession>A0A420ECP7</accession>
<protein>
    <recommendedName>
        <fullName evidence="2">DUF218 domain-containing protein</fullName>
    </recommendedName>
</protein>
<keyword evidence="1" id="KW-0472">Membrane</keyword>
<dbReference type="AlphaFoldDB" id="A0A420ECP7"/>
<dbReference type="OrthoDB" id="9809813at2"/>
<dbReference type="GO" id="GO:0005886">
    <property type="term" value="C:plasma membrane"/>
    <property type="evidence" value="ECO:0007669"/>
    <property type="project" value="TreeGrafter"/>
</dbReference>
<dbReference type="PANTHER" id="PTHR30336">
    <property type="entry name" value="INNER MEMBRANE PROTEIN, PROBABLE PERMEASE"/>
    <property type="match status" value="1"/>
</dbReference>
<name>A0A420ECP7_9ALTE</name>
<evidence type="ECO:0000259" key="2">
    <source>
        <dbReference type="Pfam" id="PF02698"/>
    </source>
</evidence>
<dbReference type="RefSeq" id="WP_120354525.1">
    <property type="nucleotide sequence ID" value="NZ_RAQO01000005.1"/>
</dbReference>
<dbReference type="PANTHER" id="PTHR30336:SF4">
    <property type="entry name" value="ENVELOPE BIOGENESIS FACTOR ELYC"/>
    <property type="match status" value="1"/>
</dbReference>
<evidence type="ECO:0000313" key="4">
    <source>
        <dbReference type="Proteomes" id="UP000286482"/>
    </source>
</evidence>
<feature type="domain" description="DUF218" evidence="2">
    <location>
        <begin position="83"/>
        <end position="249"/>
    </location>
</feature>
<reference evidence="3 4" key="1">
    <citation type="submission" date="2018-09" db="EMBL/GenBank/DDBJ databases">
        <authorList>
            <person name="Wang Z."/>
        </authorList>
    </citation>
    <scope>NUCLEOTIDE SEQUENCE [LARGE SCALE GENOMIC DNA]</scope>
    <source>
        <strain evidence="3 4">ALS 81</strain>
    </source>
</reference>
<keyword evidence="4" id="KW-1185">Reference proteome</keyword>
<evidence type="ECO:0000313" key="3">
    <source>
        <dbReference type="EMBL" id="RKF18446.1"/>
    </source>
</evidence>
<dbReference type="InterPro" id="IPR003848">
    <property type="entry name" value="DUF218"/>
</dbReference>
<comment type="caution">
    <text evidence="3">The sequence shown here is derived from an EMBL/GenBank/DDBJ whole genome shotgun (WGS) entry which is preliminary data.</text>
</comment>
<dbReference type="CDD" id="cd06259">
    <property type="entry name" value="YdcF-like"/>
    <property type="match status" value="1"/>
</dbReference>
<dbReference type="InterPro" id="IPR051599">
    <property type="entry name" value="Cell_Envelope_Assoc"/>
</dbReference>
<keyword evidence="1" id="KW-0812">Transmembrane</keyword>
<feature type="transmembrane region" description="Helical" evidence="1">
    <location>
        <begin position="12"/>
        <end position="34"/>
    </location>
</feature>
<gene>
    <name evidence="3" type="ORF">DBZ36_08505</name>
</gene>
<feature type="transmembrane region" description="Helical" evidence="1">
    <location>
        <begin position="46"/>
        <end position="69"/>
    </location>
</feature>
<dbReference type="EMBL" id="RAQO01000005">
    <property type="protein sequence ID" value="RKF18446.1"/>
    <property type="molecule type" value="Genomic_DNA"/>
</dbReference>
<dbReference type="Proteomes" id="UP000286482">
    <property type="component" value="Unassembled WGS sequence"/>
</dbReference>
<dbReference type="GO" id="GO:0043164">
    <property type="term" value="P:Gram-negative-bacterium-type cell wall biogenesis"/>
    <property type="evidence" value="ECO:0007669"/>
    <property type="project" value="TreeGrafter"/>
</dbReference>
<sequence length="264" mass="29781">MVSESIYYSKQLLGSLLMPSSLLFLLIISCLYLLYRERYKAAKRRLLLTITLMYLFSTGMIGGHLLGYWEHKYAPLVETGELDYIVVLGGYHNLARGEVLTNALNDSSARRIVEALRLAQLSPNAKIVFSGGMPDKFGLSHAQYMAKAAALLGVDPLRTRINDMTLDTADEARRFKLSYGSSNLRFALVSDASHIPRAMRLFQAQGLDPIAAPCNYKTASNQNRWNRHAFWPRASHLVNLRTAWYETLGNAWVWLSLNFFPAKA</sequence>
<keyword evidence="1" id="KW-1133">Transmembrane helix</keyword>
<organism evidence="3 4">
    <name type="scientific">Alginatibacterium sediminis</name>
    <dbReference type="NCBI Taxonomy" id="2164068"/>
    <lineage>
        <taxon>Bacteria</taxon>
        <taxon>Pseudomonadati</taxon>
        <taxon>Pseudomonadota</taxon>
        <taxon>Gammaproteobacteria</taxon>
        <taxon>Alteromonadales</taxon>
        <taxon>Alteromonadaceae</taxon>
        <taxon>Alginatibacterium</taxon>
    </lineage>
</organism>
<proteinExistence type="predicted"/>
<dbReference type="Pfam" id="PF02698">
    <property type="entry name" value="DUF218"/>
    <property type="match status" value="1"/>
</dbReference>